<proteinExistence type="predicted"/>
<name>A0AAN9FT62_CROPI</name>
<keyword evidence="3" id="KW-1185">Reference proteome</keyword>
<dbReference type="Proteomes" id="UP001372338">
    <property type="component" value="Unassembled WGS sequence"/>
</dbReference>
<reference evidence="2 3" key="1">
    <citation type="submission" date="2024-01" db="EMBL/GenBank/DDBJ databases">
        <title>The genomes of 5 underutilized Papilionoideae crops provide insights into root nodulation and disease resistanc.</title>
        <authorList>
            <person name="Yuan L."/>
        </authorList>
    </citation>
    <scope>NUCLEOTIDE SEQUENCE [LARGE SCALE GENOMIC DNA]</scope>
    <source>
        <strain evidence="2">ZHUSHIDOU_FW_LH</strain>
        <tissue evidence="2">Leaf</tissue>
    </source>
</reference>
<evidence type="ECO:0000313" key="3">
    <source>
        <dbReference type="Proteomes" id="UP001372338"/>
    </source>
</evidence>
<dbReference type="AlphaFoldDB" id="A0AAN9FT62"/>
<dbReference type="EMBL" id="JAYWIO010000002">
    <property type="protein sequence ID" value="KAK7282167.1"/>
    <property type="molecule type" value="Genomic_DNA"/>
</dbReference>
<evidence type="ECO:0000256" key="1">
    <source>
        <dbReference type="SAM" id="MobiDB-lite"/>
    </source>
</evidence>
<organism evidence="2 3">
    <name type="scientific">Crotalaria pallida</name>
    <name type="common">Smooth rattlebox</name>
    <name type="synonym">Crotalaria striata</name>
    <dbReference type="NCBI Taxonomy" id="3830"/>
    <lineage>
        <taxon>Eukaryota</taxon>
        <taxon>Viridiplantae</taxon>
        <taxon>Streptophyta</taxon>
        <taxon>Embryophyta</taxon>
        <taxon>Tracheophyta</taxon>
        <taxon>Spermatophyta</taxon>
        <taxon>Magnoliopsida</taxon>
        <taxon>eudicotyledons</taxon>
        <taxon>Gunneridae</taxon>
        <taxon>Pentapetalae</taxon>
        <taxon>rosids</taxon>
        <taxon>fabids</taxon>
        <taxon>Fabales</taxon>
        <taxon>Fabaceae</taxon>
        <taxon>Papilionoideae</taxon>
        <taxon>50 kb inversion clade</taxon>
        <taxon>genistoids sensu lato</taxon>
        <taxon>core genistoids</taxon>
        <taxon>Crotalarieae</taxon>
        <taxon>Crotalaria</taxon>
    </lineage>
</organism>
<evidence type="ECO:0000313" key="2">
    <source>
        <dbReference type="EMBL" id="KAK7282167.1"/>
    </source>
</evidence>
<protein>
    <submittedName>
        <fullName evidence="2">Uncharacterized protein</fullName>
    </submittedName>
</protein>
<accession>A0AAN9FT62</accession>
<comment type="caution">
    <text evidence="2">The sequence shown here is derived from an EMBL/GenBank/DDBJ whole genome shotgun (WGS) entry which is preliminary data.</text>
</comment>
<feature type="region of interest" description="Disordered" evidence="1">
    <location>
        <begin position="79"/>
        <end position="104"/>
    </location>
</feature>
<sequence length="104" mass="12041">MEYSSYVPPTKRTEARANRYSDADYYLSAACNAREYWFNGCDYGQVRWCLVSFGLLHQQGMTKHPSSGIWYWKEDLPQDVGDQPAAQDEEHQEDLPQDVGDDLK</sequence>
<feature type="compositionally biased region" description="Acidic residues" evidence="1">
    <location>
        <begin position="90"/>
        <end position="104"/>
    </location>
</feature>
<gene>
    <name evidence="2" type="ORF">RIF29_10754</name>
</gene>